<dbReference type="EMBL" id="ASPP01003772">
    <property type="protein sequence ID" value="ETO32990.1"/>
    <property type="molecule type" value="Genomic_DNA"/>
</dbReference>
<dbReference type="PROSITE" id="PS51450">
    <property type="entry name" value="LRR"/>
    <property type="match status" value="1"/>
</dbReference>
<name>X6P378_RETFI</name>
<gene>
    <name evidence="2" type="ORF">RFI_04115</name>
</gene>
<proteinExistence type="predicted"/>
<dbReference type="InterPro" id="IPR043313">
    <property type="entry name" value="LRMDA"/>
</dbReference>
<feature type="region of interest" description="Disordered" evidence="1">
    <location>
        <begin position="1"/>
        <end position="37"/>
    </location>
</feature>
<dbReference type="OMA" id="CNRLHES"/>
<dbReference type="PANTHER" id="PTHR46282">
    <property type="entry name" value="LEUCINE-RICH MELANOCYTE DIFFERENTIATION-ASSOCIATED PROTEIN"/>
    <property type="match status" value="1"/>
</dbReference>
<reference evidence="2 3" key="1">
    <citation type="journal article" date="2013" name="Curr. Biol.">
        <title>The Genome of the Foraminiferan Reticulomyxa filosa.</title>
        <authorList>
            <person name="Glockner G."/>
            <person name="Hulsmann N."/>
            <person name="Schleicher M."/>
            <person name="Noegel A.A."/>
            <person name="Eichinger L."/>
            <person name="Gallinger C."/>
            <person name="Pawlowski J."/>
            <person name="Sierra R."/>
            <person name="Euteneuer U."/>
            <person name="Pillet L."/>
            <person name="Moustafa A."/>
            <person name="Platzer M."/>
            <person name="Groth M."/>
            <person name="Szafranski K."/>
            <person name="Schliwa M."/>
        </authorList>
    </citation>
    <scope>NUCLEOTIDE SEQUENCE [LARGE SCALE GENOMIC DNA]</scope>
</reference>
<evidence type="ECO:0000256" key="1">
    <source>
        <dbReference type="SAM" id="MobiDB-lite"/>
    </source>
</evidence>
<dbReference type="OrthoDB" id="272149at2759"/>
<feature type="compositionally biased region" description="Polar residues" evidence="1">
    <location>
        <begin position="15"/>
        <end position="34"/>
    </location>
</feature>
<protein>
    <submittedName>
        <fullName evidence="2">Uncharacterized protein</fullName>
    </submittedName>
</protein>
<dbReference type="Pfam" id="PF14580">
    <property type="entry name" value="LRR_9"/>
    <property type="match status" value="1"/>
</dbReference>
<evidence type="ECO:0000313" key="3">
    <source>
        <dbReference type="Proteomes" id="UP000023152"/>
    </source>
</evidence>
<organism evidence="2 3">
    <name type="scientific">Reticulomyxa filosa</name>
    <dbReference type="NCBI Taxonomy" id="46433"/>
    <lineage>
        <taxon>Eukaryota</taxon>
        <taxon>Sar</taxon>
        <taxon>Rhizaria</taxon>
        <taxon>Retaria</taxon>
        <taxon>Foraminifera</taxon>
        <taxon>Monothalamids</taxon>
        <taxon>Reticulomyxidae</taxon>
        <taxon>Reticulomyxa</taxon>
    </lineage>
</organism>
<dbReference type="InterPro" id="IPR001611">
    <property type="entry name" value="Leu-rich_rpt"/>
</dbReference>
<dbReference type="Proteomes" id="UP000023152">
    <property type="component" value="Unassembled WGS sequence"/>
</dbReference>
<dbReference type="SUPFAM" id="SSF52058">
    <property type="entry name" value="L domain-like"/>
    <property type="match status" value="1"/>
</dbReference>
<accession>X6P378</accession>
<keyword evidence="3" id="KW-1185">Reference proteome</keyword>
<dbReference type="PANTHER" id="PTHR46282:SF1">
    <property type="entry name" value="LEUCINE-RICH REPEAT-CONTAINING PROTEIN 72-LIKE"/>
    <property type="match status" value="1"/>
</dbReference>
<comment type="caution">
    <text evidence="2">The sequence shown here is derived from an EMBL/GenBank/DDBJ whole genome shotgun (WGS) entry which is preliminary data.</text>
</comment>
<dbReference type="Gene3D" id="3.80.10.10">
    <property type="entry name" value="Ribonuclease Inhibitor"/>
    <property type="match status" value="1"/>
</dbReference>
<evidence type="ECO:0000313" key="2">
    <source>
        <dbReference type="EMBL" id="ETO32990.1"/>
    </source>
</evidence>
<sequence length="201" mass="23101">MSDSKAQNEDLVDDANTNEQNTKGSTTNQSTSHLKNVEVREMQVESEDEGENENILRLTSQSLSEIPADIAQAKGETVRTLVLTDNKIRSLANLQYFKRLETLQLDRNGMLDIDDMPKMPYLRTLWLNNNQLSDMHGLLKALAKNVHKYRRYRFTVLYHLHGLTYLDTTEVTPKEQKEALEKGKFLVVKKPSQQQVRAPKN</sequence>
<dbReference type="InterPro" id="IPR032675">
    <property type="entry name" value="LRR_dom_sf"/>
</dbReference>
<dbReference type="AlphaFoldDB" id="X6P378"/>